<feature type="coiled-coil region" evidence="6">
    <location>
        <begin position="58"/>
        <end position="85"/>
    </location>
</feature>
<comment type="caution">
    <text evidence="8">The sequence shown here is derived from an EMBL/GenBank/DDBJ whole genome shotgun (WGS) entry which is preliminary data.</text>
</comment>
<organism evidence="8 9">
    <name type="scientific">Geotrichum candidum</name>
    <name type="common">Oospora lactis</name>
    <name type="synonym">Dipodascus geotrichum</name>
    <dbReference type="NCBI Taxonomy" id="1173061"/>
    <lineage>
        <taxon>Eukaryota</taxon>
        <taxon>Fungi</taxon>
        <taxon>Dikarya</taxon>
        <taxon>Ascomycota</taxon>
        <taxon>Saccharomycotina</taxon>
        <taxon>Dipodascomycetes</taxon>
        <taxon>Dipodascales</taxon>
        <taxon>Dipodascaceae</taxon>
        <taxon>Geotrichum</taxon>
    </lineage>
</organism>
<proteinExistence type="inferred from homology"/>
<dbReference type="InterPro" id="IPR046447">
    <property type="entry name" value="DENR_C"/>
</dbReference>
<keyword evidence="4 5" id="KW-0689">Ribosomal protein</keyword>
<evidence type="ECO:0000259" key="7">
    <source>
        <dbReference type="PROSITE" id="PS50296"/>
    </source>
</evidence>
<dbReference type="GO" id="GO:0005737">
    <property type="term" value="C:cytoplasm"/>
    <property type="evidence" value="ECO:0007669"/>
    <property type="project" value="UniProtKB-SubCell"/>
</dbReference>
<evidence type="ECO:0000256" key="4">
    <source>
        <dbReference type="ARBA" id="ARBA00022980"/>
    </source>
</evidence>
<dbReference type="Pfam" id="PF21023">
    <property type="entry name" value="DENR_N"/>
    <property type="match status" value="1"/>
</dbReference>
<gene>
    <name evidence="8" type="ORF">BN980_GECA09s00131g</name>
</gene>
<comment type="subunit">
    <text evidence="2 5">Interacts with the 40S ribosomal subunit.</text>
</comment>
<dbReference type="Pfam" id="PF01253">
    <property type="entry name" value="SUI1"/>
    <property type="match status" value="1"/>
</dbReference>
<dbReference type="Proteomes" id="UP000242525">
    <property type="component" value="Unassembled WGS sequence"/>
</dbReference>
<dbReference type="PROSITE" id="PS50296">
    <property type="entry name" value="SUI1"/>
    <property type="match status" value="1"/>
</dbReference>
<keyword evidence="5" id="KW-0687">Ribonucleoprotein</keyword>
<evidence type="ECO:0000256" key="3">
    <source>
        <dbReference type="ARBA" id="ARBA00020058"/>
    </source>
</evidence>
<dbReference type="InterPro" id="IPR050318">
    <property type="entry name" value="DENR/SUI1_TIF"/>
</dbReference>
<dbReference type="GO" id="GO:0001731">
    <property type="term" value="P:formation of translation preinitiation complex"/>
    <property type="evidence" value="ECO:0007669"/>
    <property type="project" value="TreeGrafter"/>
</dbReference>
<keyword evidence="5" id="KW-0963">Cytoplasm</keyword>
<name>A0A0J9XDA5_GEOCN</name>
<evidence type="ECO:0000313" key="8">
    <source>
        <dbReference type="EMBL" id="CDO54837.1"/>
    </source>
</evidence>
<dbReference type="AlphaFoldDB" id="A0A0J9XDA5"/>
<dbReference type="SUPFAM" id="SSF55159">
    <property type="entry name" value="eIF1-like"/>
    <property type="match status" value="1"/>
</dbReference>
<dbReference type="OrthoDB" id="277199at2759"/>
<dbReference type="GO" id="GO:0005840">
    <property type="term" value="C:ribosome"/>
    <property type="evidence" value="ECO:0007669"/>
    <property type="project" value="UniProtKB-KW"/>
</dbReference>
<evidence type="ECO:0000313" key="9">
    <source>
        <dbReference type="Proteomes" id="UP000242525"/>
    </source>
</evidence>
<dbReference type="GO" id="GO:0003743">
    <property type="term" value="F:translation initiation factor activity"/>
    <property type="evidence" value="ECO:0007669"/>
    <property type="project" value="InterPro"/>
</dbReference>
<dbReference type="InterPro" id="IPR001950">
    <property type="entry name" value="SUI1"/>
</dbReference>
<dbReference type="PANTHER" id="PTHR12789:SF0">
    <property type="entry name" value="DENSITY-REGULATED PROTEIN"/>
    <property type="match status" value="1"/>
</dbReference>
<dbReference type="EMBL" id="CCBN010000009">
    <property type="protein sequence ID" value="CDO54837.1"/>
    <property type="molecule type" value="Genomic_DNA"/>
</dbReference>
<protein>
    <recommendedName>
        <fullName evidence="3 5">Translation machinery-associated protein 22</fullName>
    </recommendedName>
</protein>
<reference evidence="8" key="1">
    <citation type="submission" date="2014-03" db="EMBL/GenBank/DDBJ databases">
        <authorList>
            <person name="Casaregola S."/>
        </authorList>
    </citation>
    <scope>NUCLEOTIDE SEQUENCE [LARGE SCALE GENOMIC DNA]</scope>
    <source>
        <strain evidence="8">CLIB 918</strain>
    </source>
</reference>
<dbReference type="CDD" id="cd11607">
    <property type="entry name" value="DENR_C"/>
    <property type="match status" value="1"/>
</dbReference>
<evidence type="ECO:0000256" key="1">
    <source>
        <dbReference type="ARBA" id="ARBA00007514"/>
    </source>
</evidence>
<dbReference type="NCBIfam" id="TIGR01159">
    <property type="entry name" value="DRP1"/>
    <property type="match status" value="1"/>
</dbReference>
<sequence length="192" mass="21815">MTAVSVFYCGICSFPPEYCEFGGSAKRCKEWLEKNNPDLYNDLYCVDRLEAATSTLSLEKQEELDRKLQKQQAKEEAKAERLLQKKLSSKVTIKRIERSKRKHVIAIQGLEVFEIDLKKLSKTFASRFATGASVTKSVEGKDEIIIQGDVGDEVEEYVTELLEEKGLNEIKVEQVEEKPKKKKQQGVAVPPQ</sequence>
<dbReference type="Gene3D" id="3.30.780.10">
    <property type="entry name" value="SUI1-like domain"/>
    <property type="match status" value="1"/>
</dbReference>
<comment type="domain">
    <text evidence="5">The SUI1 domain may be involved in RNA binding.</text>
</comment>
<evidence type="ECO:0000256" key="6">
    <source>
        <dbReference type="SAM" id="Coils"/>
    </source>
</evidence>
<keyword evidence="6" id="KW-0175">Coiled coil</keyword>
<dbReference type="PANTHER" id="PTHR12789">
    <property type="entry name" value="DENSITY-REGULATED PROTEIN HOMOLOG"/>
    <property type="match status" value="1"/>
</dbReference>
<dbReference type="GO" id="GO:0003729">
    <property type="term" value="F:mRNA binding"/>
    <property type="evidence" value="ECO:0007669"/>
    <property type="project" value="TreeGrafter"/>
</dbReference>
<comment type="subcellular location">
    <subcellularLocation>
        <location evidence="5">Cytoplasm</location>
    </subcellularLocation>
</comment>
<accession>A0A0J9XDA5</accession>
<evidence type="ECO:0000256" key="5">
    <source>
        <dbReference type="RuleBase" id="RU361273"/>
    </source>
</evidence>
<feature type="domain" description="SUI1" evidence="7">
    <location>
        <begin position="91"/>
        <end position="162"/>
    </location>
</feature>
<dbReference type="InterPro" id="IPR048517">
    <property type="entry name" value="DENR_N"/>
</dbReference>
<evidence type="ECO:0000256" key="2">
    <source>
        <dbReference type="ARBA" id="ARBA00011742"/>
    </source>
</evidence>
<keyword evidence="9" id="KW-1185">Reference proteome</keyword>
<dbReference type="GO" id="GO:1990904">
    <property type="term" value="C:ribonucleoprotein complex"/>
    <property type="evidence" value="ECO:0007669"/>
    <property type="project" value="UniProtKB-KW"/>
</dbReference>
<dbReference type="STRING" id="1173061.A0A0J9XDA5"/>
<comment type="similarity">
    <text evidence="1 5">Belongs to the DENR family.</text>
</comment>
<dbReference type="InterPro" id="IPR036877">
    <property type="entry name" value="SUI1_dom_sf"/>
</dbReference>
<dbReference type="GO" id="GO:0002188">
    <property type="term" value="P:translation reinitiation"/>
    <property type="evidence" value="ECO:0007669"/>
    <property type="project" value="TreeGrafter"/>
</dbReference>
<dbReference type="InterPro" id="IPR005873">
    <property type="entry name" value="DENR_eukaryotes"/>
</dbReference>